<sequence length="101" mass="10669">MSTIDQVEAQMKARATSFAGLNAVVKFDFGSMGAIFVNGKTMPPSISQQGTDPDTTLAISLDDFIKLSEGKLAPTMAFMTGKLKVSGNMGVAMKLSSMLED</sequence>
<dbReference type="InterPro" id="IPR003033">
    <property type="entry name" value="SCP2_sterol-bd_dom"/>
</dbReference>
<accession>A0A858R6J5</accession>
<proteinExistence type="predicted"/>
<dbReference type="PANTHER" id="PTHR10094:SF25">
    <property type="entry name" value="SCP2 STEROL-BINDING DOMAIN-CONTAINING PROTEIN 1"/>
    <property type="match status" value="1"/>
</dbReference>
<dbReference type="Proteomes" id="UP000501891">
    <property type="component" value="Chromosome"/>
</dbReference>
<evidence type="ECO:0000313" key="3">
    <source>
        <dbReference type="Proteomes" id="UP000501891"/>
    </source>
</evidence>
<feature type="domain" description="SCP2" evidence="1">
    <location>
        <begin position="5"/>
        <end position="99"/>
    </location>
</feature>
<dbReference type="Pfam" id="PF02036">
    <property type="entry name" value="SCP2"/>
    <property type="match status" value="1"/>
</dbReference>
<dbReference type="KEGG" id="acru:HHL28_08840"/>
<evidence type="ECO:0000313" key="2">
    <source>
        <dbReference type="EMBL" id="QJE73179.1"/>
    </source>
</evidence>
<dbReference type="EMBL" id="CP051775">
    <property type="protein sequence ID" value="QJE73179.1"/>
    <property type="molecule type" value="Genomic_DNA"/>
</dbReference>
<dbReference type="AlphaFoldDB" id="A0A858R6J5"/>
<name>A0A858R6J5_9PROT</name>
<dbReference type="Gene3D" id="3.30.1050.10">
    <property type="entry name" value="SCP2 sterol-binding domain"/>
    <property type="match status" value="1"/>
</dbReference>
<reference evidence="2" key="1">
    <citation type="submission" date="2020-04" db="EMBL/GenBank/DDBJ databases">
        <title>A desert anoxygenic phototrophic bacterium fixes CO2 using RubisCO under aerobic conditions.</title>
        <authorList>
            <person name="Tang K."/>
        </authorList>
    </citation>
    <scope>NUCLEOTIDE SEQUENCE [LARGE SCALE GENOMIC DNA]</scope>
    <source>
        <strain evidence="2">MIMtkB3</strain>
    </source>
</reference>
<dbReference type="GO" id="GO:0005829">
    <property type="term" value="C:cytosol"/>
    <property type="evidence" value="ECO:0007669"/>
    <property type="project" value="TreeGrafter"/>
</dbReference>
<organism evidence="2 3">
    <name type="scientific">Aerophototrophica crusticola</name>
    <dbReference type="NCBI Taxonomy" id="1709002"/>
    <lineage>
        <taxon>Bacteria</taxon>
        <taxon>Pseudomonadati</taxon>
        <taxon>Pseudomonadota</taxon>
        <taxon>Alphaproteobacteria</taxon>
        <taxon>Rhodospirillales</taxon>
        <taxon>Rhodospirillaceae</taxon>
        <taxon>Aerophototrophica</taxon>
    </lineage>
</organism>
<dbReference type="SUPFAM" id="SSF55718">
    <property type="entry name" value="SCP-like"/>
    <property type="match status" value="1"/>
</dbReference>
<dbReference type="PANTHER" id="PTHR10094">
    <property type="entry name" value="STEROL CARRIER PROTEIN 2 SCP-2 FAMILY PROTEIN"/>
    <property type="match status" value="1"/>
</dbReference>
<dbReference type="InterPro" id="IPR036527">
    <property type="entry name" value="SCP2_sterol-bd_dom_sf"/>
</dbReference>
<protein>
    <submittedName>
        <fullName evidence="2">SCP2 sterol-binding domain-containing protein</fullName>
    </submittedName>
</protein>
<keyword evidence="3" id="KW-1185">Reference proteome</keyword>
<evidence type="ECO:0000259" key="1">
    <source>
        <dbReference type="Pfam" id="PF02036"/>
    </source>
</evidence>
<gene>
    <name evidence="2" type="ORF">HHL28_08840</name>
</gene>